<reference evidence="1" key="1">
    <citation type="journal article" date="2020" name="Stud. Mycol.">
        <title>101 Dothideomycetes genomes: a test case for predicting lifestyles and emergence of pathogens.</title>
        <authorList>
            <person name="Haridas S."/>
            <person name="Albert R."/>
            <person name="Binder M."/>
            <person name="Bloem J."/>
            <person name="Labutti K."/>
            <person name="Salamov A."/>
            <person name="Andreopoulos B."/>
            <person name="Baker S."/>
            <person name="Barry K."/>
            <person name="Bills G."/>
            <person name="Bluhm B."/>
            <person name="Cannon C."/>
            <person name="Castanera R."/>
            <person name="Culley D."/>
            <person name="Daum C."/>
            <person name="Ezra D."/>
            <person name="Gonzalez J."/>
            <person name="Henrissat B."/>
            <person name="Kuo A."/>
            <person name="Liang C."/>
            <person name="Lipzen A."/>
            <person name="Lutzoni F."/>
            <person name="Magnuson J."/>
            <person name="Mondo S."/>
            <person name="Nolan M."/>
            <person name="Ohm R."/>
            <person name="Pangilinan J."/>
            <person name="Park H.-J."/>
            <person name="Ramirez L."/>
            <person name="Alfaro M."/>
            <person name="Sun H."/>
            <person name="Tritt A."/>
            <person name="Yoshinaga Y."/>
            <person name="Zwiers L.-H."/>
            <person name="Turgeon B."/>
            <person name="Goodwin S."/>
            <person name="Spatafora J."/>
            <person name="Crous P."/>
            <person name="Grigoriev I."/>
        </authorList>
    </citation>
    <scope>NUCLEOTIDE SEQUENCE</scope>
    <source>
        <strain evidence="1">CBS 525.71</strain>
    </source>
</reference>
<comment type="caution">
    <text evidence="1">The sequence shown here is derived from an EMBL/GenBank/DDBJ whole genome shotgun (WGS) entry which is preliminary data.</text>
</comment>
<accession>A0ACB6RSM2</accession>
<protein>
    <submittedName>
        <fullName evidence="1">Uncharacterized protein</fullName>
    </submittedName>
</protein>
<sequence>MRLHHAVPGSLPRVVPAGGGRLGKYVFPAGTQVPPQAWTFQRDPAVFADPLKYVDLF</sequence>
<evidence type="ECO:0000313" key="2">
    <source>
        <dbReference type="Proteomes" id="UP000799754"/>
    </source>
</evidence>
<organism evidence="1 2">
    <name type="scientific">Macroventuria anomochaeta</name>
    <dbReference type="NCBI Taxonomy" id="301207"/>
    <lineage>
        <taxon>Eukaryota</taxon>
        <taxon>Fungi</taxon>
        <taxon>Dikarya</taxon>
        <taxon>Ascomycota</taxon>
        <taxon>Pezizomycotina</taxon>
        <taxon>Dothideomycetes</taxon>
        <taxon>Pleosporomycetidae</taxon>
        <taxon>Pleosporales</taxon>
        <taxon>Pleosporineae</taxon>
        <taxon>Didymellaceae</taxon>
        <taxon>Macroventuria</taxon>
    </lineage>
</organism>
<dbReference type="Proteomes" id="UP000799754">
    <property type="component" value="Unassembled WGS sequence"/>
</dbReference>
<evidence type="ECO:0000313" key="1">
    <source>
        <dbReference type="EMBL" id="KAF2624798.1"/>
    </source>
</evidence>
<keyword evidence="2" id="KW-1185">Reference proteome</keyword>
<proteinExistence type="predicted"/>
<gene>
    <name evidence="1" type="ORF">BU25DRAFT_347346</name>
</gene>
<dbReference type="EMBL" id="MU006729">
    <property type="protein sequence ID" value="KAF2624798.1"/>
    <property type="molecule type" value="Genomic_DNA"/>
</dbReference>
<name>A0ACB6RSM2_9PLEO</name>